<organism evidence="2 3">
    <name type="scientific">Streptococcus gallinaceus</name>
    <dbReference type="NCBI Taxonomy" id="165758"/>
    <lineage>
        <taxon>Bacteria</taxon>
        <taxon>Bacillati</taxon>
        <taxon>Bacillota</taxon>
        <taxon>Bacilli</taxon>
        <taxon>Lactobacillales</taxon>
        <taxon>Streptococcaceae</taxon>
        <taxon>Streptococcus</taxon>
    </lineage>
</organism>
<dbReference type="RefSeq" id="WP_354279812.1">
    <property type="nucleotide sequence ID" value="NZ_JBEPMK010000001.1"/>
</dbReference>
<dbReference type="Proteomes" id="UP001549055">
    <property type="component" value="Unassembled WGS sequence"/>
</dbReference>
<evidence type="ECO:0000313" key="2">
    <source>
        <dbReference type="EMBL" id="MET3643736.1"/>
    </source>
</evidence>
<evidence type="ECO:0000256" key="1">
    <source>
        <dbReference type="SAM" id="Phobius"/>
    </source>
</evidence>
<comment type="caution">
    <text evidence="2">The sequence shown here is derived from an EMBL/GenBank/DDBJ whole genome shotgun (WGS) entry which is preliminary data.</text>
</comment>
<reference evidence="2 3" key="1">
    <citation type="submission" date="2024-06" db="EMBL/GenBank/DDBJ databases">
        <title>Genomic Encyclopedia of Type Strains, Phase IV (KMG-IV): sequencing the most valuable type-strain genomes for metagenomic binning, comparative biology and taxonomic classification.</title>
        <authorList>
            <person name="Goeker M."/>
        </authorList>
    </citation>
    <scope>NUCLEOTIDE SEQUENCE [LARGE SCALE GENOMIC DNA]</scope>
    <source>
        <strain evidence="2 3">DSM 15349</strain>
    </source>
</reference>
<feature type="transmembrane region" description="Helical" evidence="1">
    <location>
        <begin position="52"/>
        <end position="85"/>
    </location>
</feature>
<keyword evidence="1" id="KW-1133">Transmembrane helix</keyword>
<proteinExistence type="predicted"/>
<protein>
    <recommendedName>
        <fullName evidence="4">DUF4956 domain-containing protein</fullName>
    </recommendedName>
</protein>
<dbReference type="Pfam" id="PF16316">
    <property type="entry name" value="DUF4956"/>
    <property type="match status" value="1"/>
</dbReference>
<sequence length="227" mass="24966">MQTLLFDSLFSTSSTSVTVGQMGLTFATSLLLGLLLAAVYKFGASYSKEFVVTLIFLPSLIALIIFLVNGNLGTSVAVAGAFSLIRFRSAAGSARELLAVFMATAIGLATGMGYLTLAVAFSLVLSLLIFIIERSNFVQVNQERRHVLLTVATDFDYDQFFEKQFSSTVKKAELASLHYKPKKDRLVLEYLLQVDRSVSDKEMMDTILLTGPKDVVISRQLPRKKTL</sequence>
<evidence type="ECO:0000313" key="3">
    <source>
        <dbReference type="Proteomes" id="UP001549055"/>
    </source>
</evidence>
<keyword evidence="1" id="KW-0812">Transmembrane</keyword>
<gene>
    <name evidence="2" type="ORF">ABID27_000353</name>
</gene>
<evidence type="ECO:0008006" key="4">
    <source>
        <dbReference type="Google" id="ProtNLM"/>
    </source>
</evidence>
<dbReference type="InterPro" id="IPR032531">
    <property type="entry name" value="DUF4956"/>
</dbReference>
<feature type="transmembrane region" description="Helical" evidence="1">
    <location>
        <begin position="20"/>
        <end position="40"/>
    </location>
</feature>
<feature type="transmembrane region" description="Helical" evidence="1">
    <location>
        <begin position="97"/>
        <end position="130"/>
    </location>
</feature>
<name>A0ABV2JIJ9_9STRE</name>
<accession>A0ABV2JIJ9</accession>
<dbReference type="EMBL" id="JBEPMK010000001">
    <property type="protein sequence ID" value="MET3643736.1"/>
    <property type="molecule type" value="Genomic_DNA"/>
</dbReference>
<keyword evidence="1" id="KW-0472">Membrane</keyword>
<keyword evidence="3" id="KW-1185">Reference proteome</keyword>